<proteinExistence type="predicted"/>
<feature type="chain" id="PRO_5013295600" evidence="3">
    <location>
        <begin position="27"/>
        <end position="1036"/>
    </location>
</feature>
<dbReference type="InterPro" id="IPR011990">
    <property type="entry name" value="TPR-like_helical_dom_sf"/>
</dbReference>
<reference evidence="5" key="1">
    <citation type="submission" date="2017-02" db="EMBL/GenBank/DDBJ databases">
        <authorList>
            <person name="Varghese N."/>
            <person name="Submissions S."/>
        </authorList>
    </citation>
    <scope>NUCLEOTIDE SEQUENCE [LARGE SCALE GENOMIC DNA]</scope>
    <source>
        <strain evidence="5">DSM 22224</strain>
    </source>
</reference>
<keyword evidence="5" id="KW-1185">Reference proteome</keyword>
<dbReference type="Proteomes" id="UP000190367">
    <property type="component" value="Unassembled WGS sequence"/>
</dbReference>
<sequence>MNCYKSLRLYPVLFFLLCMGSPAVLAQIKPRSQAQQQQPQQDPQGQSPRPLLNKPLFKSKEPRIQDRRPPSEVMLEKKHWNFKRRFFQNLATRYNYYFHARVKLDKVVKTVSRDGQDNYNVLLPFYPTSLQSQGFSKTELDSVIEKTNMAIQLHDPRGKWIDDCFLLMGRAYFYEGDLENANKTFQYINLTFAPKKKDEYKTVVGASENDHISIATREKRKGFFGRFKHVAARNDAFLWRAKTLLEQKDYDEVQALLNILSSDPNFPHRLDGGLAEVRAYSNYVQARYPETIEPLKAAIDKSRDRVARARMSFILGQLYLQLHHADSAMDKFRDVIASKPDPMMDFQARLQIAKINAKEEGGLARSLEGLRHMLKKERFSHFRDAILYTMGTLSYPGDTAVALGYLRKSLKEGGDNMVQRTLTYKAIADIYYEQRQYLDAKKYYDSTAGTMTAEFVDAATVNVRKTVLTDVAAKQTIIHREDSLQRIAAMPESDRNIFLAKMAATLKTAAAEKKKKDAMQAANSYDNPAFGMNNNGGAYSPKEEKGDWYFYNPASKSTGYSEFKRRWGSRQVADNWRRSQAGNLNTAGNNNDAPVQVSTDAATAAATPENLPADSITAERLAAGLPLTPEKLDNSHKMDQDARFELGKLYYDKLENYPLAIETYDSLLLKYPDHPRKPEILYSLYVWQGKLNHPAEAARYKNMILTQYGNTNYADIIRSGGNRDTDLARKKTISATYDSAYTAFRSGDVAGALAIKRRADSTYGTNFMQGKFDLLEAMALVKQDTLIGVDSTQASRRAVLAVMDKYPGDDGIQQQTKALLDALDHRNELVSYLAKLEIRKDADGGPLVDENISMRYPWQNPQPVLVDRLNGSKTPAALADSAHVSNKIAGNVPTAPIATVAPPPPPKPVTPYKLSADNPHFVVLAFQRVSKELMDEGLNQFTRYNASKHATDKIEVGSFVLSPSETMLIFRIFPNEDKALNYFDEIREEAAISIIPRIRPSDYSFFVISRDNFILLNSTKDLMGYRKFFTDNYVTQ</sequence>
<evidence type="ECO:0000313" key="4">
    <source>
        <dbReference type="EMBL" id="SKA39627.1"/>
    </source>
</evidence>
<dbReference type="Pfam" id="PF13174">
    <property type="entry name" value="TPR_6"/>
    <property type="match status" value="1"/>
</dbReference>
<evidence type="ECO:0000256" key="2">
    <source>
        <dbReference type="SAM" id="MobiDB-lite"/>
    </source>
</evidence>
<feature type="region of interest" description="Disordered" evidence="2">
    <location>
        <begin position="29"/>
        <end position="70"/>
    </location>
</feature>
<dbReference type="AlphaFoldDB" id="A0A1T4TGR2"/>
<dbReference type="Gene3D" id="1.25.40.10">
    <property type="entry name" value="Tetratricopeptide repeat domain"/>
    <property type="match status" value="2"/>
</dbReference>
<dbReference type="STRING" id="634771.SAMN04488128_10533"/>
<feature type="signal peptide" evidence="3">
    <location>
        <begin position="1"/>
        <end position="26"/>
    </location>
</feature>
<accession>A0A1T4TGR2</accession>
<gene>
    <name evidence="4" type="ORF">SAMN04488128_10533</name>
</gene>
<dbReference type="EMBL" id="FUWZ01000005">
    <property type="protein sequence ID" value="SKA39627.1"/>
    <property type="molecule type" value="Genomic_DNA"/>
</dbReference>
<evidence type="ECO:0000256" key="3">
    <source>
        <dbReference type="SAM" id="SignalP"/>
    </source>
</evidence>
<feature type="compositionally biased region" description="Basic and acidic residues" evidence="2">
    <location>
        <begin position="58"/>
        <end position="70"/>
    </location>
</feature>
<name>A0A1T4TGR2_9BACT</name>
<feature type="compositionally biased region" description="Low complexity" evidence="2">
    <location>
        <begin position="30"/>
        <end position="50"/>
    </location>
</feature>
<protein>
    <submittedName>
        <fullName evidence="4">Tetratricopeptide repeat-containing protein</fullName>
    </submittedName>
</protein>
<evidence type="ECO:0000256" key="1">
    <source>
        <dbReference type="PROSITE-ProRule" id="PRU00339"/>
    </source>
</evidence>
<dbReference type="InterPro" id="IPR019734">
    <property type="entry name" value="TPR_rpt"/>
</dbReference>
<dbReference type="SUPFAM" id="SSF48452">
    <property type="entry name" value="TPR-like"/>
    <property type="match status" value="2"/>
</dbReference>
<evidence type="ECO:0000313" key="5">
    <source>
        <dbReference type="Proteomes" id="UP000190367"/>
    </source>
</evidence>
<keyword evidence="1" id="KW-0802">TPR repeat</keyword>
<keyword evidence="3" id="KW-0732">Signal</keyword>
<dbReference type="PROSITE" id="PS50005">
    <property type="entry name" value="TPR"/>
    <property type="match status" value="1"/>
</dbReference>
<organism evidence="4 5">
    <name type="scientific">Chitinophaga eiseniae</name>
    <dbReference type="NCBI Taxonomy" id="634771"/>
    <lineage>
        <taxon>Bacteria</taxon>
        <taxon>Pseudomonadati</taxon>
        <taxon>Bacteroidota</taxon>
        <taxon>Chitinophagia</taxon>
        <taxon>Chitinophagales</taxon>
        <taxon>Chitinophagaceae</taxon>
        <taxon>Chitinophaga</taxon>
    </lineage>
</organism>
<feature type="repeat" description="TPR" evidence="1">
    <location>
        <begin position="309"/>
        <end position="342"/>
    </location>
</feature>